<gene>
    <name evidence="1" type="ORF">IscW_ISCW013066</name>
</gene>
<dbReference type="EMBL" id="ABJB010441602">
    <property type="status" value="NOT_ANNOTATED_CDS"/>
    <property type="molecule type" value="Genomic_DNA"/>
</dbReference>
<dbReference type="PANTHER" id="PTHR11533">
    <property type="entry name" value="PROTEASE M1 ZINC METALLOPROTEASE"/>
    <property type="match status" value="1"/>
</dbReference>
<dbReference type="EMBL" id="ABJB011028408">
    <property type="status" value="NOT_ANNOTATED_CDS"/>
    <property type="molecule type" value="Genomic_DNA"/>
</dbReference>
<dbReference type="EMBL" id="ABJB011087197">
    <property type="status" value="NOT_ANNOTATED_CDS"/>
    <property type="molecule type" value="Genomic_DNA"/>
</dbReference>
<dbReference type="Gene3D" id="1.10.390.10">
    <property type="entry name" value="Neutral Protease Domain 2"/>
    <property type="match status" value="1"/>
</dbReference>
<dbReference type="PANTHER" id="PTHR11533:SF299">
    <property type="entry name" value="AMINOPEPTIDASE"/>
    <property type="match status" value="1"/>
</dbReference>
<dbReference type="EnsemblMetazoa" id="ISCW013066-RA">
    <property type="protein sequence ID" value="ISCW013066-PA"/>
    <property type="gene ID" value="ISCW013066"/>
</dbReference>
<name>B7QG67_IXOSC</name>
<dbReference type="InParanoid" id="B7QG67"/>
<dbReference type="EMBL" id="ABJB010359344">
    <property type="status" value="NOT_ANNOTATED_CDS"/>
    <property type="molecule type" value="Genomic_DNA"/>
</dbReference>
<dbReference type="VEuPathDB" id="VectorBase:ISCW013066"/>
<accession>B7QG67</accession>
<dbReference type="Proteomes" id="UP000001555">
    <property type="component" value="Unassembled WGS sequence"/>
</dbReference>
<keyword evidence="3" id="KW-1185">Reference proteome</keyword>
<proteinExistence type="predicted"/>
<sequence>MFSRKKKDTDIFQQTPVMSTYLLAWQLFYDYKTLTVGKENYLQQRMFRQYEDKRTTVISTESAFTAEELVKFAPNSRAHSIMRMFHMLMGDEFRQAMRLLIHRKAFSSMNTRDFYKALNDADKSAPRLNIARHAKSWLESDGFPELHFQRNYHNGTVTLRQKRRSSSERGLGEKSFLSETEVAGMALRHGSPEDKERVAALLRQESSPSLALDVAGYSTNESLVDEIVRLHYNALSTEEYDHMVTGNLRKAVLRVTLSFTAEELQRLPLEVMESGPCSFSKLIDNEEELKMVRRKQHGCELLSAVYPGHIKNLWQKTVATDLKKQMCVCLYSLELSLPQRATCLPAVDEKFRQCSTTATLRSLTCTRQ</sequence>
<organism>
    <name type="scientific">Ixodes scapularis</name>
    <name type="common">Black-legged tick</name>
    <name type="synonym">Deer tick</name>
    <dbReference type="NCBI Taxonomy" id="6945"/>
    <lineage>
        <taxon>Eukaryota</taxon>
        <taxon>Metazoa</taxon>
        <taxon>Ecdysozoa</taxon>
        <taxon>Arthropoda</taxon>
        <taxon>Chelicerata</taxon>
        <taxon>Arachnida</taxon>
        <taxon>Acari</taxon>
        <taxon>Parasitiformes</taxon>
        <taxon>Ixodida</taxon>
        <taxon>Ixodoidea</taxon>
        <taxon>Ixodidae</taxon>
        <taxon>Ixodinae</taxon>
        <taxon>Ixodes</taxon>
    </lineage>
</organism>
<evidence type="ECO:0000313" key="3">
    <source>
        <dbReference type="Proteomes" id="UP000001555"/>
    </source>
</evidence>
<evidence type="ECO:0000313" key="2">
    <source>
        <dbReference type="EnsemblMetazoa" id="ISCW013066-PA"/>
    </source>
</evidence>
<dbReference type="AlphaFoldDB" id="B7QG67"/>
<dbReference type="VEuPathDB" id="VectorBase:ISCP_011402"/>
<dbReference type="EMBL" id="ABJB010745131">
    <property type="status" value="NOT_ANNOTATED_CDS"/>
    <property type="molecule type" value="Genomic_DNA"/>
</dbReference>
<dbReference type="SUPFAM" id="SSF55486">
    <property type="entry name" value="Metalloproteases ('zincins'), catalytic domain"/>
    <property type="match status" value="1"/>
</dbReference>
<dbReference type="EMBL" id="ABJB010336372">
    <property type="status" value="NOT_ANNOTATED_CDS"/>
    <property type="molecule type" value="Genomic_DNA"/>
</dbReference>
<dbReference type="PaxDb" id="6945-B7QG67"/>
<reference evidence="2" key="2">
    <citation type="submission" date="2020-05" db="UniProtKB">
        <authorList>
            <consortium name="EnsemblMetazoa"/>
        </authorList>
    </citation>
    <scope>IDENTIFICATION</scope>
    <source>
        <strain evidence="2">wikel</strain>
    </source>
</reference>
<dbReference type="VEuPathDB" id="VectorBase:ISCI013066"/>
<dbReference type="EMBL" id="ABJB010731137">
    <property type="status" value="NOT_ANNOTATED_CDS"/>
    <property type="molecule type" value="Genomic_DNA"/>
</dbReference>
<dbReference type="InterPro" id="IPR027268">
    <property type="entry name" value="Peptidase_M4/M1_CTD_sf"/>
</dbReference>
<dbReference type="HOGENOM" id="CLU_752910_0_0_1"/>
<protein>
    <submittedName>
        <fullName evidence="1 2">Uncharacterized protein</fullName>
    </submittedName>
</protein>
<reference evidence="1 3" key="1">
    <citation type="submission" date="2008-03" db="EMBL/GenBank/DDBJ databases">
        <title>Annotation of Ixodes scapularis.</title>
        <authorList>
            <consortium name="Ixodes scapularis Genome Project Consortium"/>
            <person name="Caler E."/>
            <person name="Hannick L.I."/>
            <person name="Bidwell S."/>
            <person name="Joardar V."/>
            <person name="Thiagarajan M."/>
            <person name="Amedeo P."/>
            <person name="Galinsky K.J."/>
            <person name="Schobel S."/>
            <person name="Inman J."/>
            <person name="Hostetler J."/>
            <person name="Miller J."/>
            <person name="Hammond M."/>
            <person name="Megy K."/>
            <person name="Lawson D."/>
            <person name="Kodira C."/>
            <person name="Sutton G."/>
            <person name="Meyer J."/>
            <person name="Hill C.A."/>
            <person name="Birren B."/>
            <person name="Nene V."/>
            <person name="Collins F."/>
            <person name="Alarcon-Chaidez F."/>
            <person name="Wikel S."/>
            <person name="Strausberg R."/>
        </authorList>
    </citation>
    <scope>NUCLEOTIDE SEQUENCE [LARGE SCALE GENOMIC DNA]</scope>
    <source>
        <strain evidence="3">Wikel</strain>
        <strain evidence="1">Wikel colony</strain>
    </source>
</reference>
<evidence type="ECO:0000313" key="1">
    <source>
        <dbReference type="EMBL" id="EEC17839.1"/>
    </source>
</evidence>
<dbReference type="EMBL" id="DS929492">
    <property type="protein sequence ID" value="EEC17839.1"/>
    <property type="molecule type" value="Genomic_DNA"/>
</dbReference>
<dbReference type="InterPro" id="IPR050344">
    <property type="entry name" value="Peptidase_M1_aminopeptidases"/>
</dbReference>